<evidence type="ECO:0000313" key="8">
    <source>
        <dbReference type="Proteomes" id="UP000199206"/>
    </source>
</evidence>
<dbReference type="GO" id="GO:0046872">
    <property type="term" value="F:metal ion binding"/>
    <property type="evidence" value="ECO:0007669"/>
    <property type="project" value="UniProtKB-KW"/>
</dbReference>
<dbReference type="PROSITE" id="PS01213">
    <property type="entry name" value="GLOBIN_FAM_2"/>
    <property type="match status" value="1"/>
</dbReference>
<keyword evidence="5" id="KW-0408">Iron</keyword>
<name>A0A1H8AM87_9SPHN</name>
<keyword evidence="8" id="KW-1185">Reference proteome</keyword>
<comment type="similarity">
    <text evidence="6">Belongs to the truncated hemoglobin family. Group II subfamily.</text>
</comment>
<dbReference type="GO" id="GO:0020037">
    <property type="term" value="F:heme binding"/>
    <property type="evidence" value="ECO:0007669"/>
    <property type="project" value="InterPro"/>
</dbReference>
<organism evidence="7 8">
    <name type="scientific">Sphingomonas gellani</name>
    <dbReference type="NCBI Taxonomy" id="1166340"/>
    <lineage>
        <taxon>Bacteria</taxon>
        <taxon>Pseudomonadati</taxon>
        <taxon>Pseudomonadota</taxon>
        <taxon>Alphaproteobacteria</taxon>
        <taxon>Sphingomonadales</taxon>
        <taxon>Sphingomonadaceae</taxon>
        <taxon>Sphingomonas</taxon>
    </lineage>
</organism>
<keyword evidence="4" id="KW-0479">Metal-binding</keyword>
<dbReference type="STRING" id="1166340.SAMN05192583_0950"/>
<evidence type="ECO:0000256" key="3">
    <source>
        <dbReference type="ARBA" id="ARBA00022617"/>
    </source>
</evidence>
<keyword evidence="3" id="KW-0349">Heme</keyword>
<dbReference type="PANTHER" id="PTHR47366">
    <property type="entry name" value="TWO-ON-TWO HEMOGLOBIN-3"/>
    <property type="match status" value="1"/>
</dbReference>
<dbReference type="InterPro" id="IPR019795">
    <property type="entry name" value="Globin_bac-like_CS"/>
</dbReference>
<evidence type="ECO:0000256" key="5">
    <source>
        <dbReference type="ARBA" id="ARBA00023004"/>
    </source>
</evidence>
<dbReference type="EMBL" id="FOCF01000002">
    <property type="protein sequence ID" value="SEM71104.1"/>
    <property type="molecule type" value="Genomic_DNA"/>
</dbReference>
<dbReference type="OrthoDB" id="9790913at2"/>
<dbReference type="InterPro" id="IPR009050">
    <property type="entry name" value="Globin-like_sf"/>
</dbReference>
<evidence type="ECO:0000313" key="7">
    <source>
        <dbReference type="EMBL" id="SEM71104.1"/>
    </source>
</evidence>
<dbReference type="RefSeq" id="WP_093664334.1">
    <property type="nucleotide sequence ID" value="NZ_FOCF01000002.1"/>
</dbReference>
<sequence length="133" mass="15008">MSAAATDTTKASLFDRIGGEAGVRDVVERFYDLMEHDPTYADLRAMHDADLLPMRVSLTQFLSAWLGGPRTWFEERPGACIMSAHRAMPIDRRTAAQWVHAMSRAMAESRVEPELGTQMQQAFLRMANGMMMR</sequence>
<keyword evidence="2" id="KW-0813">Transport</keyword>
<evidence type="ECO:0000256" key="2">
    <source>
        <dbReference type="ARBA" id="ARBA00022448"/>
    </source>
</evidence>
<protein>
    <submittedName>
        <fullName evidence="7">Hemoglobin</fullName>
    </submittedName>
</protein>
<dbReference type="Gene3D" id="1.10.490.10">
    <property type="entry name" value="Globins"/>
    <property type="match status" value="1"/>
</dbReference>
<gene>
    <name evidence="7" type="ORF">SAMN05192583_0950</name>
</gene>
<dbReference type="SUPFAM" id="SSF46458">
    <property type="entry name" value="Globin-like"/>
    <property type="match status" value="1"/>
</dbReference>
<accession>A0A1H8AM87</accession>
<evidence type="ECO:0000256" key="6">
    <source>
        <dbReference type="ARBA" id="ARBA00034496"/>
    </source>
</evidence>
<evidence type="ECO:0000256" key="1">
    <source>
        <dbReference type="ARBA" id="ARBA00001971"/>
    </source>
</evidence>
<dbReference type="Proteomes" id="UP000199206">
    <property type="component" value="Unassembled WGS sequence"/>
</dbReference>
<dbReference type="InterPro" id="IPR001486">
    <property type="entry name" value="Hemoglobin_trunc"/>
</dbReference>
<comment type="cofactor">
    <cofactor evidence="1">
        <name>heme</name>
        <dbReference type="ChEBI" id="CHEBI:30413"/>
    </cofactor>
</comment>
<dbReference type="Pfam" id="PF01152">
    <property type="entry name" value="Bac_globin"/>
    <property type="match status" value="1"/>
</dbReference>
<dbReference type="GO" id="GO:0005344">
    <property type="term" value="F:oxygen carrier activity"/>
    <property type="evidence" value="ECO:0007669"/>
    <property type="project" value="InterPro"/>
</dbReference>
<evidence type="ECO:0000256" key="4">
    <source>
        <dbReference type="ARBA" id="ARBA00022723"/>
    </source>
</evidence>
<dbReference type="PANTHER" id="PTHR47366:SF1">
    <property type="entry name" value="TWO-ON-TWO HEMOGLOBIN-3"/>
    <property type="match status" value="1"/>
</dbReference>
<reference evidence="8" key="1">
    <citation type="submission" date="2016-10" db="EMBL/GenBank/DDBJ databases">
        <authorList>
            <person name="Varghese N."/>
            <person name="Submissions S."/>
        </authorList>
    </citation>
    <scope>NUCLEOTIDE SEQUENCE [LARGE SCALE GENOMIC DNA]</scope>
    <source>
        <strain evidence="8">S6-262</strain>
    </source>
</reference>
<dbReference type="CDD" id="cd14773">
    <property type="entry name" value="TrHb2_PhHbO-like_O"/>
    <property type="match status" value="1"/>
</dbReference>
<proteinExistence type="inferred from homology"/>
<dbReference type="AlphaFoldDB" id="A0A1H8AM87"/>
<dbReference type="InterPro" id="IPR012292">
    <property type="entry name" value="Globin/Proto"/>
</dbReference>
<dbReference type="InterPro" id="IPR044203">
    <property type="entry name" value="GlbO/GLB3-like"/>
</dbReference>
<dbReference type="GO" id="GO:0019825">
    <property type="term" value="F:oxygen binding"/>
    <property type="evidence" value="ECO:0007669"/>
    <property type="project" value="InterPro"/>
</dbReference>